<name>A0A4R7C8V1_9HYPH</name>
<evidence type="ECO:0000256" key="2">
    <source>
        <dbReference type="ARBA" id="ARBA00008465"/>
    </source>
</evidence>
<dbReference type="EMBL" id="SNZR01000011">
    <property type="protein sequence ID" value="TDR94821.1"/>
    <property type="molecule type" value="Genomic_DNA"/>
</dbReference>
<keyword evidence="8" id="KW-1185">Reference proteome</keyword>
<dbReference type="InterPro" id="IPR036724">
    <property type="entry name" value="Cobalamin-bd_sf"/>
</dbReference>
<dbReference type="GO" id="GO:0046872">
    <property type="term" value="F:metal ion binding"/>
    <property type="evidence" value="ECO:0007669"/>
    <property type="project" value="InterPro"/>
</dbReference>
<evidence type="ECO:0000313" key="7">
    <source>
        <dbReference type="EMBL" id="TDR94821.1"/>
    </source>
</evidence>
<gene>
    <name evidence="7" type="ORF">EV668_2110</name>
</gene>
<keyword evidence="5" id="KW-0170">Cobalt</keyword>
<reference evidence="7 8" key="1">
    <citation type="submission" date="2019-03" db="EMBL/GenBank/DDBJ databases">
        <title>Genomic Encyclopedia of Type Strains, Phase IV (KMG-IV): sequencing the most valuable type-strain genomes for metagenomic binning, comparative biology and taxonomic classification.</title>
        <authorList>
            <person name="Goeker M."/>
        </authorList>
    </citation>
    <scope>NUCLEOTIDE SEQUENCE [LARGE SCALE GENOMIC DNA]</scope>
    <source>
        <strain evidence="7 8">DSM 25903</strain>
    </source>
</reference>
<dbReference type="GO" id="GO:0016866">
    <property type="term" value="F:intramolecular transferase activity"/>
    <property type="evidence" value="ECO:0007669"/>
    <property type="project" value="InterPro"/>
</dbReference>
<keyword evidence="4" id="KW-0413">Isomerase</keyword>
<evidence type="ECO:0000256" key="4">
    <source>
        <dbReference type="ARBA" id="ARBA00023235"/>
    </source>
</evidence>
<dbReference type="Proteomes" id="UP000295122">
    <property type="component" value="Unassembled WGS sequence"/>
</dbReference>
<dbReference type="GO" id="GO:0031419">
    <property type="term" value="F:cobalamin binding"/>
    <property type="evidence" value="ECO:0007669"/>
    <property type="project" value="UniProtKB-KW"/>
</dbReference>
<dbReference type="InterPro" id="IPR006099">
    <property type="entry name" value="MeMalonylCoA_mutase_a/b_cat"/>
</dbReference>
<dbReference type="OrthoDB" id="9762378at2"/>
<dbReference type="AlphaFoldDB" id="A0A4R7C8V1"/>
<evidence type="ECO:0000313" key="8">
    <source>
        <dbReference type="Proteomes" id="UP000295122"/>
    </source>
</evidence>
<keyword evidence="3" id="KW-0846">Cobalamin</keyword>
<sequence length="608" mass="63679">MSEQAADLPLASEFPAPTQEAWRAAAEKALKGRDFDKVLVGRSYDGIRIDPLYAKAEDTQPVAGRAATPWRIIARVDHPDPSVANALVRADLEGGADALVIAATGSRSARGFGLAISPESLATTLDGVMLDLIALRLDPGPDAAAAVEAVHDLARARGHDLATLDLDLGLDPIGAAAGSGELDDAWSAALSDRFGRVAKAGFSGRFARADGRPYHEAGASEAQELACVLATGVAYLRALEAGGHDLEAARGALSFLLVADADEFLTVAKFRAFRRLWAAIESSCGLAPKPVQLAAETAWRMTTRRDPWVNLLRTTLATFSAGIGGADGVSVLPFTAALGLPDAFARRLARNTQLVLLEESNLWRAADPVAGSGTFETLTDDLVREGWKRFREIESEGGIAASLASGALAGRLAETRGKREAAIAVRRDPITGTSEFPDLRETPVAVLIEAPAAPAATNGGPLPSRRDAELYEVLRDRSDARLAATGRRPSVFLANLGTPAAFTARTTFARNAFEAVGIEALTNDGFADREALVAAFRASGSEIACLCSSDDIYAQEAEAVANALRQAGARHIAIAGRPGEHEAAWRAAGIETFVSVGTNLPGVLGGLV</sequence>
<evidence type="ECO:0000256" key="5">
    <source>
        <dbReference type="ARBA" id="ARBA00023285"/>
    </source>
</evidence>
<proteinExistence type="inferred from homology"/>
<protein>
    <submittedName>
        <fullName evidence="7">Methylmalonyl-CoA mutase</fullName>
    </submittedName>
</protein>
<comment type="similarity">
    <text evidence="2">Belongs to the methylmalonyl-CoA mutase family.</text>
</comment>
<feature type="domain" description="Methylmalonyl-CoA mutase alpha/beta chain catalytic" evidence="6">
    <location>
        <begin position="112"/>
        <end position="446"/>
    </location>
</feature>
<dbReference type="InterPro" id="IPR016176">
    <property type="entry name" value="Cbl-dep_enz_cat"/>
</dbReference>
<dbReference type="PANTHER" id="PTHR48101">
    <property type="entry name" value="METHYLMALONYL-COA MUTASE, MITOCHONDRIAL-RELATED"/>
    <property type="match status" value="1"/>
</dbReference>
<comment type="caution">
    <text evidence="7">The sequence shown here is derived from an EMBL/GenBank/DDBJ whole genome shotgun (WGS) entry which is preliminary data.</text>
</comment>
<evidence type="ECO:0000259" key="6">
    <source>
        <dbReference type="Pfam" id="PF01642"/>
    </source>
</evidence>
<comment type="cofactor">
    <cofactor evidence="1">
        <name>adenosylcob(III)alamin</name>
        <dbReference type="ChEBI" id="CHEBI:18408"/>
    </cofactor>
</comment>
<organism evidence="7 8">
    <name type="scientific">Enterovirga rhinocerotis</name>
    <dbReference type="NCBI Taxonomy" id="1339210"/>
    <lineage>
        <taxon>Bacteria</taxon>
        <taxon>Pseudomonadati</taxon>
        <taxon>Pseudomonadota</taxon>
        <taxon>Alphaproteobacteria</taxon>
        <taxon>Hyphomicrobiales</taxon>
        <taxon>Methylobacteriaceae</taxon>
        <taxon>Enterovirga</taxon>
    </lineage>
</organism>
<accession>A0A4R7C8V1</accession>
<evidence type="ECO:0000256" key="3">
    <source>
        <dbReference type="ARBA" id="ARBA00022628"/>
    </source>
</evidence>
<dbReference type="CDD" id="cd03677">
    <property type="entry name" value="MM_CoA_mutase_beta"/>
    <property type="match status" value="1"/>
</dbReference>
<dbReference type="RefSeq" id="WP_133769678.1">
    <property type="nucleotide sequence ID" value="NZ_SNZR01000011.1"/>
</dbReference>
<dbReference type="Gene3D" id="3.20.20.240">
    <property type="entry name" value="Methylmalonyl-CoA mutase"/>
    <property type="match status" value="1"/>
</dbReference>
<dbReference type="SUPFAM" id="SSF52242">
    <property type="entry name" value="Cobalamin (vitamin B12)-binding domain"/>
    <property type="match status" value="1"/>
</dbReference>
<dbReference type="Pfam" id="PF01642">
    <property type="entry name" value="MM_CoA_mutase"/>
    <property type="match status" value="1"/>
</dbReference>
<dbReference type="SUPFAM" id="SSF51703">
    <property type="entry name" value="Cobalamin (vitamin B12)-dependent enzymes"/>
    <property type="match status" value="1"/>
</dbReference>
<evidence type="ECO:0000256" key="1">
    <source>
        <dbReference type="ARBA" id="ARBA00001922"/>
    </source>
</evidence>
<dbReference type="Gene3D" id="3.40.50.280">
    <property type="entry name" value="Cobalamin-binding domain"/>
    <property type="match status" value="1"/>
</dbReference>
<dbReference type="PANTHER" id="PTHR48101:SF4">
    <property type="entry name" value="METHYLMALONYL-COA MUTASE, MITOCHONDRIAL"/>
    <property type="match status" value="1"/>
</dbReference>